<dbReference type="Gene3D" id="3.40.640.10">
    <property type="entry name" value="Type I PLP-dependent aspartate aminotransferase-like (Major domain)"/>
    <property type="match status" value="1"/>
</dbReference>
<sequence length="390" mass="43200">MNFDELIDRRGTDCSKWDKMEALYGVSSTDGIPMWVADMDFRAGEFLQDAVRGLLDKANYGYFTGDAKMKEAVAWWMKSRHGWDADPSTMMSTYGLGNAIGLCLQAYSDPDDEVIIFTPVYHEFTAKVKKSGRALKESPLVIRDGVYQMDLDTLEAQLSGREKIVLFCSPHNPAGRIWTRDELKALADFCLRHNLILISDEIHHDLVFPGQEHMPLPVAAPDILPRLIMLTSASKTFNTAGSRLGTVTIPDDKLRAPLAGLIRALDMSPHLLGTVLTEAAYSAAGAKWVDALTKYLDKNHKVFLRSVNAIPGLSAMPMQSTYLAWVDFTNTGMEMTEVLERVKGTARIAPSIGSDFGTGGESYLRFNIATPRARVEEAVERLQAAFADLQ</sequence>
<name>A0ABZ2HHF5_9RHOB</name>
<accession>A0ABZ2HHF5</accession>
<dbReference type="InterPro" id="IPR015422">
    <property type="entry name" value="PyrdxlP-dep_Trfase_small"/>
</dbReference>
<keyword evidence="8" id="KW-1185">Reference proteome</keyword>
<dbReference type="CDD" id="cd00609">
    <property type="entry name" value="AAT_like"/>
    <property type="match status" value="1"/>
</dbReference>
<keyword evidence="3" id="KW-0663">Pyridoxal phosphate</keyword>
<dbReference type="EMBL" id="CP146069">
    <property type="protein sequence ID" value="WWR47471.1"/>
    <property type="molecule type" value="Genomic_DNA"/>
</dbReference>
<evidence type="ECO:0000313" key="7">
    <source>
        <dbReference type="EMBL" id="WWR47471.1"/>
    </source>
</evidence>
<dbReference type="NCBIfam" id="TIGR04350">
    <property type="entry name" value="C_S_lyase_PatB"/>
    <property type="match status" value="1"/>
</dbReference>
<dbReference type="InterPro" id="IPR015421">
    <property type="entry name" value="PyrdxlP-dep_Trfase_major"/>
</dbReference>
<proteinExistence type="inferred from homology"/>
<evidence type="ECO:0000259" key="6">
    <source>
        <dbReference type="Pfam" id="PF00155"/>
    </source>
</evidence>
<feature type="domain" description="Aminotransferase class I/classII large" evidence="6">
    <location>
        <begin position="58"/>
        <end position="382"/>
    </location>
</feature>
<reference evidence="7 8" key="1">
    <citation type="submission" date="2023-10" db="EMBL/GenBank/DDBJ databases">
        <title>Roseovarius strain S88 nov., isolated from a marine algae.</title>
        <authorList>
            <person name="Lee M.W."/>
            <person name="Lee J.K."/>
            <person name="Kim J.M."/>
            <person name="Choi D.G."/>
            <person name="Baek J.H."/>
            <person name="Bayburt H."/>
            <person name="Jung J.J."/>
            <person name="Han D.M."/>
            <person name="Jeon C.O."/>
        </authorList>
    </citation>
    <scope>NUCLEOTIDE SEQUENCE [LARGE SCALE GENOMIC DNA]</scope>
    <source>
        <strain evidence="7 8">S88</strain>
    </source>
</reference>
<dbReference type="SUPFAM" id="SSF53383">
    <property type="entry name" value="PLP-dependent transferases"/>
    <property type="match status" value="1"/>
</dbReference>
<evidence type="ECO:0000313" key="8">
    <source>
        <dbReference type="Proteomes" id="UP001364156"/>
    </source>
</evidence>
<dbReference type="InterPro" id="IPR004839">
    <property type="entry name" value="Aminotransferase_I/II_large"/>
</dbReference>
<dbReference type="InterPro" id="IPR015424">
    <property type="entry name" value="PyrdxlP-dep_Trfase"/>
</dbReference>
<comment type="similarity">
    <text evidence="5">Belongs to the class-II pyridoxal-phosphate-dependent aminotransferase family. MalY/PatB cystathionine beta-lyase subfamily.</text>
</comment>
<dbReference type="GO" id="GO:0016829">
    <property type="term" value="F:lyase activity"/>
    <property type="evidence" value="ECO:0007669"/>
    <property type="project" value="UniProtKB-KW"/>
</dbReference>
<evidence type="ECO:0000256" key="5">
    <source>
        <dbReference type="ARBA" id="ARBA00037974"/>
    </source>
</evidence>
<dbReference type="EC" id="4.4.1.13" evidence="2"/>
<evidence type="ECO:0000256" key="3">
    <source>
        <dbReference type="ARBA" id="ARBA00022898"/>
    </source>
</evidence>
<dbReference type="PANTHER" id="PTHR43525:SF1">
    <property type="entry name" value="PROTEIN MALY"/>
    <property type="match status" value="1"/>
</dbReference>
<evidence type="ECO:0000256" key="4">
    <source>
        <dbReference type="ARBA" id="ARBA00023239"/>
    </source>
</evidence>
<dbReference type="PANTHER" id="PTHR43525">
    <property type="entry name" value="PROTEIN MALY"/>
    <property type="match status" value="1"/>
</dbReference>
<organism evidence="7 8">
    <name type="scientific">Roseovarius phycicola</name>
    <dbReference type="NCBI Taxonomy" id="3080976"/>
    <lineage>
        <taxon>Bacteria</taxon>
        <taxon>Pseudomonadati</taxon>
        <taxon>Pseudomonadota</taxon>
        <taxon>Alphaproteobacteria</taxon>
        <taxon>Rhodobacterales</taxon>
        <taxon>Roseobacteraceae</taxon>
        <taxon>Roseovarius</taxon>
    </lineage>
</organism>
<protein>
    <recommendedName>
        <fullName evidence="2">cysteine-S-conjugate beta-lyase</fullName>
        <ecNumber evidence="2">4.4.1.13</ecNumber>
    </recommendedName>
</protein>
<dbReference type="Pfam" id="PF00155">
    <property type="entry name" value="Aminotran_1_2"/>
    <property type="match status" value="1"/>
</dbReference>
<dbReference type="InterPro" id="IPR027619">
    <property type="entry name" value="C-S_lyase_PatB-like"/>
</dbReference>
<evidence type="ECO:0000256" key="1">
    <source>
        <dbReference type="ARBA" id="ARBA00001933"/>
    </source>
</evidence>
<dbReference type="InterPro" id="IPR051798">
    <property type="entry name" value="Class-II_PLP-Dep_Aminotrans"/>
</dbReference>
<comment type="cofactor">
    <cofactor evidence="1">
        <name>pyridoxal 5'-phosphate</name>
        <dbReference type="ChEBI" id="CHEBI:597326"/>
    </cofactor>
</comment>
<dbReference type="Gene3D" id="3.90.1150.10">
    <property type="entry name" value="Aspartate Aminotransferase, domain 1"/>
    <property type="match status" value="1"/>
</dbReference>
<keyword evidence="4 7" id="KW-0456">Lyase</keyword>
<dbReference type="RefSeq" id="WP_338550294.1">
    <property type="nucleotide sequence ID" value="NZ_CP146069.1"/>
</dbReference>
<evidence type="ECO:0000256" key="2">
    <source>
        <dbReference type="ARBA" id="ARBA00012224"/>
    </source>
</evidence>
<gene>
    <name evidence="7" type="ORF">RZ517_04645</name>
</gene>
<dbReference type="Proteomes" id="UP001364156">
    <property type="component" value="Chromosome"/>
</dbReference>